<dbReference type="InterPro" id="IPR029000">
    <property type="entry name" value="Cyclophilin-like_dom_sf"/>
</dbReference>
<evidence type="ECO:0000313" key="6">
    <source>
        <dbReference type="Proteomes" id="UP000261284"/>
    </source>
</evidence>
<keyword evidence="3 5" id="KW-0413">Isomerase</keyword>
<protein>
    <recommendedName>
        <fullName evidence="1">peptidylprolyl isomerase</fullName>
        <ecNumber evidence="1">5.2.1.8</ecNumber>
    </recommendedName>
</protein>
<name>A0A3E1NRS1_9BACT</name>
<dbReference type="InterPro" id="IPR044666">
    <property type="entry name" value="Cyclophilin_A-like"/>
</dbReference>
<dbReference type="GO" id="GO:0003755">
    <property type="term" value="F:peptidyl-prolyl cis-trans isomerase activity"/>
    <property type="evidence" value="ECO:0007669"/>
    <property type="project" value="UniProtKB-KW"/>
</dbReference>
<evidence type="ECO:0000256" key="3">
    <source>
        <dbReference type="ARBA" id="ARBA00023235"/>
    </source>
</evidence>
<dbReference type="Pfam" id="PF00160">
    <property type="entry name" value="Pro_isomerase"/>
    <property type="match status" value="1"/>
</dbReference>
<dbReference type="PANTHER" id="PTHR45625:SF4">
    <property type="entry name" value="PEPTIDYLPROLYL ISOMERASE DOMAIN AND WD REPEAT-CONTAINING PROTEIN 1"/>
    <property type="match status" value="1"/>
</dbReference>
<feature type="domain" description="PPIase cyclophilin-type" evidence="4">
    <location>
        <begin position="29"/>
        <end position="188"/>
    </location>
</feature>
<dbReference type="Proteomes" id="UP000261284">
    <property type="component" value="Unassembled WGS sequence"/>
</dbReference>
<dbReference type="InterPro" id="IPR002130">
    <property type="entry name" value="Cyclophilin-type_PPIase_dom"/>
</dbReference>
<dbReference type="Gene3D" id="2.40.100.10">
    <property type="entry name" value="Cyclophilin-like"/>
    <property type="match status" value="1"/>
</dbReference>
<evidence type="ECO:0000256" key="2">
    <source>
        <dbReference type="ARBA" id="ARBA00023110"/>
    </source>
</evidence>
<keyword evidence="2" id="KW-0697">Rotamase</keyword>
<dbReference type="AlphaFoldDB" id="A0A3E1NRS1"/>
<comment type="caution">
    <text evidence="5">The sequence shown here is derived from an EMBL/GenBank/DDBJ whole genome shotgun (WGS) entry which is preliminary data.</text>
</comment>
<sequence length="194" mass="21601">MRKLLLFILLTTLLFACKTKYKHPHVLIQTNAGDIEVEVYPDQAPKSAGAFLSYVDSGLYKNSSFYRVLNTDNQPSNAFKAELIQGGIWRTNYKKRSTIPGIPHETTQQTHLLHKNGTISLARLEPGTAGTEFFICIGDQPGFDFGGENNPDGQGYAAFGRVVKGMNIVQTIYNRPETDQAFTPQVAIFDITRL</sequence>
<dbReference type="PROSITE" id="PS51257">
    <property type="entry name" value="PROKAR_LIPOPROTEIN"/>
    <property type="match status" value="1"/>
</dbReference>
<dbReference type="RefSeq" id="WP_116846381.1">
    <property type="nucleotide sequence ID" value="NZ_QTJU01000001.1"/>
</dbReference>
<evidence type="ECO:0000256" key="1">
    <source>
        <dbReference type="ARBA" id="ARBA00013194"/>
    </source>
</evidence>
<dbReference type="SUPFAM" id="SSF50891">
    <property type="entry name" value="Cyclophilin-like"/>
    <property type="match status" value="1"/>
</dbReference>
<proteinExistence type="predicted"/>
<organism evidence="5 6">
    <name type="scientific">Deminuibacter soli</name>
    <dbReference type="NCBI Taxonomy" id="2291815"/>
    <lineage>
        <taxon>Bacteria</taxon>
        <taxon>Pseudomonadati</taxon>
        <taxon>Bacteroidota</taxon>
        <taxon>Chitinophagia</taxon>
        <taxon>Chitinophagales</taxon>
        <taxon>Chitinophagaceae</taxon>
        <taxon>Deminuibacter</taxon>
    </lineage>
</organism>
<keyword evidence="6" id="KW-1185">Reference proteome</keyword>
<evidence type="ECO:0000313" key="5">
    <source>
        <dbReference type="EMBL" id="RFM30626.1"/>
    </source>
</evidence>
<dbReference type="PROSITE" id="PS50072">
    <property type="entry name" value="CSA_PPIASE_2"/>
    <property type="match status" value="1"/>
</dbReference>
<dbReference type="PANTHER" id="PTHR45625">
    <property type="entry name" value="PEPTIDYL-PROLYL CIS-TRANS ISOMERASE-RELATED"/>
    <property type="match status" value="1"/>
</dbReference>
<dbReference type="EC" id="5.2.1.8" evidence="1"/>
<dbReference type="OrthoDB" id="9807797at2"/>
<evidence type="ECO:0000259" key="4">
    <source>
        <dbReference type="PROSITE" id="PS50072"/>
    </source>
</evidence>
<dbReference type="EMBL" id="QTJU01000001">
    <property type="protein sequence ID" value="RFM30626.1"/>
    <property type="molecule type" value="Genomic_DNA"/>
</dbReference>
<reference evidence="5 6" key="1">
    <citation type="submission" date="2018-08" db="EMBL/GenBank/DDBJ databases">
        <title>Chitinophagaceae sp. K23C18032701, a novel bacterium isolated from forest soil.</title>
        <authorList>
            <person name="Wang C."/>
        </authorList>
    </citation>
    <scope>NUCLEOTIDE SEQUENCE [LARGE SCALE GENOMIC DNA]</scope>
    <source>
        <strain evidence="5 6">K23C18032701</strain>
    </source>
</reference>
<gene>
    <name evidence="5" type="ORF">DXN05_03945</name>
</gene>
<accession>A0A3E1NRS1</accession>